<gene>
    <name evidence="6" type="ORF">MJAP1_002318</name>
</gene>
<dbReference type="GeneID" id="85225969"/>
<comment type="subcellular location">
    <subcellularLocation>
        <location evidence="1">Mitochondrion inner membrane</location>
    </subcellularLocation>
</comment>
<keyword evidence="2" id="KW-0999">Mitochondrion inner membrane</keyword>
<protein>
    <submittedName>
        <fullName evidence="6">Uncharacterized protein</fullName>
    </submittedName>
</protein>
<organism evidence="6 7">
    <name type="scientific">Malassezia japonica</name>
    <dbReference type="NCBI Taxonomy" id="223818"/>
    <lineage>
        <taxon>Eukaryota</taxon>
        <taxon>Fungi</taxon>
        <taxon>Dikarya</taxon>
        <taxon>Basidiomycota</taxon>
        <taxon>Ustilaginomycotina</taxon>
        <taxon>Malasseziomycetes</taxon>
        <taxon>Malasseziales</taxon>
        <taxon>Malasseziaceae</taxon>
        <taxon>Malassezia</taxon>
    </lineage>
</organism>
<dbReference type="GO" id="GO:0005743">
    <property type="term" value="C:mitochondrial inner membrane"/>
    <property type="evidence" value="ECO:0007669"/>
    <property type="project" value="UniProtKB-SubCell"/>
</dbReference>
<evidence type="ECO:0000256" key="3">
    <source>
        <dbReference type="ARBA" id="ARBA00023128"/>
    </source>
</evidence>
<proteinExistence type="predicted"/>
<accession>A0AAF0JFW5</accession>
<evidence type="ECO:0000256" key="2">
    <source>
        <dbReference type="ARBA" id="ARBA00022792"/>
    </source>
</evidence>
<evidence type="ECO:0000313" key="7">
    <source>
        <dbReference type="Proteomes" id="UP001217754"/>
    </source>
</evidence>
<sequence>MDPLVYKKNTILPRQRIYQADTRPVYMRLPGSKLYYGIFLGFFWTGIAGITVGTYNMAVGKKSE</sequence>
<dbReference type="Pfam" id="PF02238">
    <property type="entry name" value="COX7a"/>
    <property type="match status" value="1"/>
</dbReference>
<keyword evidence="4 5" id="KW-0472">Membrane</keyword>
<feature type="transmembrane region" description="Helical" evidence="5">
    <location>
        <begin position="34"/>
        <end position="58"/>
    </location>
</feature>
<dbReference type="AlphaFoldDB" id="A0AAF0JFW5"/>
<name>A0AAF0JFW5_9BASI</name>
<evidence type="ECO:0000313" key="6">
    <source>
        <dbReference type="EMBL" id="WFD39346.1"/>
    </source>
</evidence>
<reference evidence="6" key="1">
    <citation type="submission" date="2023-03" db="EMBL/GenBank/DDBJ databases">
        <title>Mating type loci evolution in Malassezia.</title>
        <authorList>
            <person name="Coelho M.A."/>
        </authorList>
    </citation>
    <scope>NUCLEOTIDE SEQUENCE</scope>
    <source>
        <strain evidence="6">CBS 9431</strain>
    </source>
</reference>
<keyword evidence="5" id="KW-0812">Transmembrane</keyword>
<keyword evidence="7" id="KW-1185">Reference proteome</keyword>
<dbReference type="EMBL" id="CP119960">
    <property type="protein sequence ID" value="WFD39346.1"/>
    <property type="molecule type" value="Genomic_DNA"/>
</dbReference>
<dbReference type="Proteomes" id="UP001217754">
    <property type="component" value="Chromosome 3"/>
</dbReference>
<dbReference type="InterPro" id="IPR039297">
    <property type="entry name" value="COX7a"/>
</dbReference>
<dbReference type="RefSeq" id="XP_060122243.1">
    <property type="nucleotide sequence ID" value="XM_060266260.1"/>
</dbReference>
<evidence type="ECO:0000256" key="1">
    <source>
        <dbReference type="ARBA" id="ARBA00004273"/>
    </source>
</evidence>
<evidence type="ECO:0000256" key="5">
    <source>
        <dbReference type="SAM" id="Phobius"/>
    </source>
</evidence>
<evidence type="ECO:0000256" key="4">
    <source>
        <dbReference type="ARBA" id="ARBA00023136"/>
    </source>
</evidence>
<keyword evidence="5" id="KW-1133">Transmembrane helix</keyword>
<keyword evidence="3" id="KW-0496">Mitochondrion</keyword>